<evidence type="ECO:0000256" key="2">
    <source>
        <dbReference type="ARBA" id="ARBA00022729"/>
    </source>
</evidence>
<dbReference type="OrthoDB" id="8890096at2759"/>
<dbReference type="SMART" id="SM00089">
    <property type="entry name" value="PKD"/>
    <property type="match status" value="2"/>
</dbReference>
<dbReference type="InterPro" id="IPR035986">
    <property type="entry name" value="PKD_dom_sf"/>
</dbReference>
<dbReference type="PROSITE" id="PS51212">
    <property type="entry name" value="WSC"/>
    <property type="match status" value="2"/>
</dbReference>
<dbReference type="InterPro" id="IPR032675">
    <property type="entry name" value="LRR_dom_sf"/>
</dbReference>
<feature type="signal peptide" evidence="4">
    <location>
        <begin position="1"/>
        <end position="38"/>
    </location>
</feature>
<dbReference type="InterPro" id="IPR013783">
    <property type="entry name" value="Ig-like_fold"/>
</dbReference>
<keyword evidence="1" id="KW-0433">Leucine-rich repeat</keyword>
<evidence type="ECO:0000256" key="4">
    <source>
        <dbReference type="SAM" id="SignalP"/>
    </source>
</evidence>
<feature type="domain" description="PKD" evidence="6">
    <location>
        <begin position="321"/>
        <end position="371"/>
    </location>
</feature>
<dbReference type="Gene3D" id="2.60.40.10">
    <property type="entry name" value="Immunoglobulins"/>
    <property type="match status" value="2"/>
</dbReference>
<feature type="domain" description="WSC" evidence="7">
    <location>
        <begin position="208"/>
        <end position="305"/>
    </location>
</feature>
<keyword evidence="3" id="KW-0677">Repeat</keyword>
<reference evidence="8" key="2">
    <citation type="submission" date="2004-02" db="EMBL/GenBank/DDBJ databases">
        <authorList>
            <consortium name="Genoscope"/>
            <consortium name="Whitehead Institute Centre for Genome Research"/>
        </authorList>
    </citation>
    <scope>NUCLEOTIDE SEQUENCE</scope>
</reference>
<dbReference type="KEGG" id="tng:GSTEN00026283G001"/>
<accession>Q4RZY0</accession>
<comment type="caution">
    <text evidence="8">The sequence shown here is derived from an EMBL/GenBank/DDBJ whole genome shotgun (WGS) entry which is preliminary data.</text>
</comment>
<dbReference type="InterPro" id="IPR016187">
    <property type="entry name" value="CTDL_fold"/>
</dbReference>
<dbReference type="Gene3D" id="3.80.10.10">
    <property type="entry name" value="Ribonuclease Inhibitor"/>
    <property type="match status" value="2"/>
</dbReference>
<dbReference type="PANTHER" id="PTHR24369:SF211">
    <property type="entry name" value="LEUCINE-RICH REPEAT-CONTAINING PROTEIN 15-LIKE"/>
    <property type="match status" value="1"/>
</dbReference>
<evidence type="ECO:0000256" key="1">
    <source>
        <dbReference type="ARBA" id="ARBA00022614"/>
    </source>
</evidence>
<evidence type="ECO:0000259" key="6">
    <source>
        <dbReference type="PROSITE" id="PS50093"/>
    </source>
</evidence>
<dbReference type="GO" id="GO:0005886">
    <property type="term" value="C:plasma membrane"/>
    <property type="evidence" value="ECO:0007669"/>
    <property type="project" value="TreeGrafter"/>
</dbReference>
<dbReference type="SUPFAM" id="SSF56436">
    <property type="entry name" value="C-type lectin-like"/>
    <property type="match status" value="2"/>
</dbReference>
<evidence type="ECO:0000256" key="3">
    <source>
        <dbReference type="ARBA" id="ARBA00022737"/>
    </source>
</evidence>
<sequence>MPGGNGQTLSKRKHGVCVPRLSFCSFLFAALWCLEARGSGPPGDGARSCSPCPANCSCVPAAGPRQSCVVNCSSLGLERAPGAADIPLATSVLDLSRNHISSFDTSLLERISGLRELYLHGNRINVLPRGVFCCGPLSVIDLSNNQISTIEEGTCNRQCNLSQIDLSGNPFQCHCKLHRLVGWLRDKGVRLRRPEAMLCDNPPELRHQPLLNASLLTSGTPVPVPRPLVASGGQMLRALPLSQCNSVCFAASHRYGGLGGRQECLCSTNSEPNFISESHCSAACTNPQVMEECCWTLAYDVFEVDFSIVLEPLPPQSVHSSVGFSAASSVAPVTMSWDFGDLSSRVNTSGSGVAATAHKYGLPGLYAVTVTGWSGNTKVGGMEDRSAVAISVFTENARHVRFAPSFQVSTHGDVTVTLPPKLELHCPTLVVANQSLEVTLVSWGSVGVDIDWKIMKDDVQVAKASAHCPKDGVLHPESSRCFHIVPGELSWTDARKQCSERGGDLAVVRNDALRNLLAHKVTQYLHGNRINVLPRGVFCCGPLSVIDLSNNQISTIEEGTCNRQCNLSQIDLSGNPFQCHCKLHRLVGWLRDKGVRLRRPEAMLCDNPPELRHQPLLNASLLTSGTPVPVPRPLVASGGQMLRALPLSQCNSVCFAASHRYGGLGGRQECLCSTNSEPNFISESHCSAACTNPQVMEECCWTLAYDVFEVDFSIVLEPLPPQSVHSSVGFSAASSVAPVTMSWDFGDLSSRVNTSGSGVAATAHKYGLPGRYAVTVTGWSGNTKVGGTEDRSAVAISVFTENARHVRFAPSFQVSTHGDVTVTLPPKLELHCPTLVVANQSLEVTLVSWGSVGVDIDWKIMKDDVQVAKASAHCPKDGVLHPESSRCFHIVPGELSWTDARKQCSERGGDLAVVRNDALRNLLAHKVTQERGVWLGLSDVGSAGRLLWVNGSRAQDGEEGLPPRSPVAHGNVCVSLDQRGQTSSHSCTAKRAYVCQYNPQVHVPDSGVFAMGLAVFPPHRLLHAAAATGAAPPPPSGGVEVLLFPALSFVQAGHLSSLEFLTRELSSPTRVWFQIYRPHCHKPGLHLLFPSKSTDWSASKGC</sequence>
<dbReference type="InterPro" id="IPR001304">
    <property type="entry name" value="C-type_lectin-like"/>
</dbReference>
<protein>
    <submittedName>
        <fullName evidence="8">(spotted green pufferfish) hypothetical protein</fullName>
    </submittedName>
</protein>
<dbReference type="EMBL" id="CAAE01014786">
    <property type="protein sequence ID" value="CAG06052.1"/>
    <property type="molecule type" value="Genomic_DNA"/>
</dbReference>
<dbReference type="InterPro" id="IPR001611">
    <property type="entry name" value="Leu-rich_rpt"/>
</dbReference>
<dbReference type="SMART" id="SM00082">
    <property type="entry name" value="LRRCT"/>
    <property type="match status" value="2"/>
</dbReference>
<dbReference type="CDD" id="cd00146">
    <property type="entry name" value="PKD"/>
    <property type="match status" value="2"/>
</dbReference>
<dbReference type="Pfam" id="PF00801">
    <property type="entry name" value="PKD"/>
    <property type="match status" value="2"/>
</dbReference>
<dbReference type="InterPro" id="IPR000483">
    <property type="entry name" value="Cys-rich_flank_reg_C"/>
</dbReference>
<evidence type="ECO:0000259" key="5">
    <source>
        <dbReference type="PROSITE" id="PS50041"/>
    </source>
</evidence>
<dbReference type="CDD" id="cd00037">
    <property type="entry name" value="CLECT"/>
    <property type="match status" value="2"/>
</dbReference>
<evidence type="ECO:0000313" key="8">
    <source>
        <dbReference type="EMBL" id="CAG06052.1"/>
    </source>
</evidence>
<dbReference type="SMART" id="SM00369">
    <property type="entry name" value="LRR_TYP"/>
    <property type="match status" value="4"/>
</dbReference>
<keyword evidence="2 4" id="KW-0732">Signal</keyword>
<feature type="domain" description="PKD" evidence="6">
    <location>
        <begin position="727"/>
        <end position="777"/>
    </location>
</feature>
<dbReference type="InterPro" id="IPR000601">
    <property type="entry name" value="PKD_dom"/>
</dbReference>
<name>Q4RZY0_TETNG</name>
<feature type="domain" description="C-type lectin" evidence="5">
    <location>
        <begin position="883"/>
        <end position="996"/>
    </location>
</feature>
<dbReference type="PANTHER" id="PTHR24369">
    <property type="entry name" value="ANTIGEN BSP, PUTATIVE-RELATED"/>
    <property type="match status" value="1"/>
</dbReference>
<proteinExistence type="predicted"/>
<dbReference type="SUPFAM" id="SSF49299">
    <property type="entry name" value="PKD domain"/>
    <property type="match status" value="2"/>
</dbReference>
<dbReference type="Pfam" id="PF00059">
    <property type="entry name" value="Lectin_C"/>
    <property type="match status" value="1"/>
</dbReference>
<dbReference type="InterPro" id="IPR022409">
    <property type="entry name" value="PKD/Chitinase_dom"/>
</dbReference>
<dbReference type="Pfam" id="PF13855">
    <property type="entry name" value="LRR_8"/>
    <property type="match status" value="2"/>
</dbReference>
<dbReference type="SUPFAM" id="SSF52058">
    <property type="entry name" value="L domain-like"/>
    <property type="match status" value="2"/>
</dbReference>
<reference evidence="8" key="1">
    <citation type="journal article" date="2004" name="Nature">
        <title>Genome duplication in the teleost fish Tetraodon nigroviridis reveals the early vertebrate proto-karyotype.</title>
        <authorList>
            <person name="Jaillon O."/>
            <person name="Aury J.-M."/>
            <person name="Brunet F."/>
            <person name="Petit J.-L."/>
            <person name="Stange-Thomann N."/>
            <person name="Mauceli E."/>
            <person name="Bouneau L."/>
            <person name="Fischer C."/>
            <person name="Ozouf-Costaz C."/>
            <person name="Bernot A."/>
            <person name="Nicaud S."/>
            <person name="Jaffe D."/>
            <person name="Fisher S."/>
            <person name="Lutfalla G."/>
            <person name="Dossat C."/>
            <person name="Segurens B."/>
            <person name="Dasilva C."/>
            <person name="Salanoubat M."/>
            <person name="Levy M."/>
            <person name="Boudet N."/>
            <person name="Castellano S."/>
            <person name="Anthouard V."/>
            <person name="Jubin C."/>
            <person name="Castelli V."/>
            <person name="Katinka M."/>
            <person name="Vacherie B."/>
            <person name="Biemont C."/>
            <person name="Skalli Z."/>
            <person name="Cattolico L."/>
            <person name="Poulain J."/>
            <person name="De Berardinis V."/>
            <person name="Cruaud C."/>
            <person name="Duprat S."/>
            <person name="Brottier P."/>
            <person name="Coutanceau J.-P."/>
            <person name="Gouzy J."/>
            <person name="Parra G."/>
            <person name="Lardier G."/>
            <person name="Chapple C."/>
            <person name="McKernan K.J."/>
            <person name="McEwan P."/>
            <person name="Bosak S."/>
            <person name="Kellis M."/>
            <person name="Volff J.-N."/>
            <person name="Guigo R."/>
            <person name="Zody M.C."/>
            <person name="Mesirov J."/>
            <person name="Lindblad-Toh K."/>
            <person name="Birren B."/>
            <person name="Nusbaum C."/>
            <person name="Kahn D."/>
            <person name="Robinson-Rechavi M."/>
            <person name="Laudet V."/>
            <person name="Schachter V."/>
            <person name="Quetier F."/>
            <person name="Saurin W."/>
            <person name="Scarpelli C."/>
            <person name="Wincker P."/>
            <person name="Lander E.S."/>
            <person name="Weissenbach J."/>
            <person name="Roest Crollius H."/>
        </authorList>
    </citation>
    <scope>NUCLEOTIDE SEQUENCE [LARGE SCALE GENOMIC DNA]</scope>
</reference>
<feature type="chain" id="PRO_5004243293" evidence="4">
    <location>
        <begin position="39"/>
        <end position="1102"/>
    </location>
</feature>
<evidence type="ECO:0000259" key="7">
    <source>
        <dbReference type="PROSITE" id="PS51212"/>
    </source>
</evidence>
<dbReference type="PROSITE" id="PS51450">
    <property type="entry name" value="LRR"/>
    <property type="match status" value="3"/>
</dbReference>
<dbReference type="InterPro" id="IPR002889">
    <property type="entry name" value="WSC_carb-bd"/>
</dbReference>
<dbReference type="Pfam" id="PF01463">
    <property type="entry name" value="LRRCT"/>
    <property type="match status" value="2"/>
</dbReference>
<dbReference type="SMART" id="SM00034">
    <property type="entry name" value="CLECT"/>
    <property type="match status" value="2"/>
</dbReference>
<dbReference type="InterPro" id="IPR016186">
    <property type="entry name" value="C-type_lectin-like/link_sf"/>
</dbReference>
<dbReference type="PROSITE" id="PS50041">
    <property type="entry name" value="C_TYPE_LECTIN_2"/>
    <property type="match status" value="1"/>
</dbReference>
<organism evidence="8">
    <name type="scientific">Tetraodon nigroviridis</name>
    <name type="common">Spotted green pufferfish</name>
    <name type="synonym">Chelonodon nigroviridis</name>
    <dbReference type="NCBI Taxonomy" id="99883"/>
    <lineage>
        <taxon>Eukaryota</taxon>
        <taxon>Metazoa</taxon>
        <taxon>Chordata</taxon>
        <taxon>Craniata</taxon>
        <taxon>Vertebrata</taxon>
        <taxon>Euteleostomi</taxon>
        <taxon>Actinopterygii</taxon>
        <taxon>Neopterygii</taxon>
        <taxon>Teleostei</taxon>
        <taxon>Neoteleostei</taxon>
        <taxon>Acanthomorphata</taxon>
        <taxon>Eupercaria</taxon>
        <taxon>Tetraodontiformes</taxon>
        <taxon>Tetradontoidea</taxon>
        <taxon>Tetraodontidae</taxon>
        <taxon>Tetraodon</taxon>
    </lineage>
</organism>
<dbReference type="PROSITE" id="PS50093">
    <property type="entry name" value="PKD"/>
    <property type="match status" value="2"/>
</dbReference>
<dbReference type="AlphaFoldDB" id="Q4RZY0"/>
<dbReference type="Gene3D" id="3.10.100.10">
    <property type="entry name" value="Mannose-Binding Protein A, subunit A"/>
    <property type="match status" value="1"/>
</dbReference>
<dbReference type="SMART" id="SM00321">
    <property type="entry name" value="WSC"/>
    <property type="match status" value="2"/>
</dbReference>
<dbReference type="InterPro" id="IPR003591">
    <property type="entry name" value="Leu-rich_rpt_typical-subtyp"/>
</dbReference>
<gene>
    <name evidence="8" type="ORF">GSTENG00026283001</name>
</gene>
<dbReference type="InterPro" id="IPR050541">
    <property type="entry name" value="LRR_TM_domain-containing"/>
</dbReference>
<feature type="domain" description="WSC" evidence="7">
    <location>
        <begin position="614"/>
        <end position="711"/>
    </location>
</feature>